<dbReference type="RefSeq" id="XP_041686402.1">
    <property type="nucleotide sequence ID" value="XM_041820531.1"/>
</dbReference>
<feature type="transmembrane region" description="Helical" evidence="7">
    <location>
        <begin position="58"/>
        <end position="81"/>
    </location>
</feature>
<protein>
    <submittedName>
        <fullName evidence="8">Related to GABA permease</fullName>
    </submittedName>
</protein>
<dbReference type="PANTHER" id="PTHR45649">
    <property type="entry name" value="AMINO-ACID PERMEASE BAT1"/>
    <property type="match status" value="1"/>
</dbReference>
<gene>
    <name evidence="8" type="ORF">FMAN_09916</name>
</gene>
<keyword evidence="4 7" id="KW-1133">Transmembrane helix</keyword>
<evidence type="ECO:0000256" key="2">
    <source>
        <dbReference type="ARBA" id="ARBA00022448"/>
    </source>
</evidence>
<evidence type="ECO:0000313" key="8">
    <source>
        <dbReference type="EMBL" id="CVL00490.1"/>
    </source>
</evidence>
<dbReference type="GO" id="GO:0022857">
    <property type="term" value="F:transmembrane transporter activity"/>
    <property type="evidence" value="ECO:0007669"/>
    <property type="project" value="InterPro"/>
</dbReference>
<dbReference type="Pfam" id="PF13520">
    <property type="entry name" value="AA_permease_2"/>
    <property type="match status" value="1"/>
</dbReference>
<feature type="transmembrane region" description="Helical" evidence="7">
    <location>
        <begin position="303"/>
        <end position="333"/>
    </location>
</feature>
<comment type="subcellular location">
    <subcellularLocation>
        <location evidence="1">Membrane</location>
        <topology evidence="1">Multi-pass membrane protein</topology>
    </subcellularLocation>
</comment>
<name>A0A1L7TPC1_FUSMA</name>
<organism evidence="8 9">
    <name type="scientific">Fusarium mangiferae</name>
    <name type="common">Mango malformation disease fungus</name>
    <dbReference type="NCBI Taxonomy" id="192010"/>
    <lineage>
        <taxon>Eukaryota</taxon>
        <taxon>Fungi</taxon>
        <taxon>Dikarya</taxon>
        <taxon>Ascomycota</taxon>
        <taxon>Pezizomycotina</taxon>
        <taxon>Sordariomycetes</taxon>
        <taxon>Hypocreomycetidae</taxon>
        <taxon>Hypocreales</taxon>
        <taxon>Nectriaceae</taxon>
        <taxon>Fusarium</taxon>
        <taxon>Fusarium fujikuroi species complex</taxon>
    </lineage>
</organism>
<feature type="compositionally biased region" description="Low complexity" evidence="6">
    <location>
        <begin position="1"/>
        <end position="14"/>
    </location>
</feature>
<proteinExistence type="predicted"/>
<keyword evidence="5 7" id="KW-0472">Membrane</keyword>
<dbReference type="GeneID" id="65089173"/>
<feature type="region of interest" description="Disordered" evidence="6">
    <location>
        <begin position="1"/>
        <end position="28"/>
    </location>
</feature>
<dbReference type="AlphaFoldDB" id="A0A1L7TPC1"/>
<dbReference type="VEuPathDB" id="FungiDB:FMAN_09916"/>
<feature type="transmembrane region" description="Helical" evidence="7">
    <location>
        <begin position="214"/>
        <end position="238"/>
    </location>
</feature>
<feature type="transmembrane region" description="Helical" evidence="7">
    <location>
        <begin position="187"/>
        <end position="207"/>
    </location>
</feature>
<evidence type="ECO:0000256" key="1">
    <source>
        <dbReference type="ARBA" id="ARBA00004141"/>
    </source>
</evidence>
<keyword evidence="3 7" id="KW-0812">Transmembrane</keyword>
<dbReference type="GO" id="GO:0016020">
    <property type="term" value="C:membrane"/>
    <property type="evidence" value="ECO:0007669"/>
    <property type="project" value="UniProtKB-SubCell"/>
</dbReference>
<feature type="transmembrane region" description="Helical" evidence="7">
    <location>
        <begin position="353"/>
        <end position="379"/>
    </location>
</feature>
<reference evidence="9" key="1">
    <citation type="journal article" date="2016" name="Genome Biol. Evol.">
        <title>Comparative 'omics' of the Fusarium fujikuroi species complex highlights differences in genetic potential and metabolite synthesis.</title>
        <authorList>
            <person name="Niehaus E.-M."/>
            <person name="Muensterkoetter M."/>
            <person name="Proctor R.H."/>
            <person name="Brown D.W."/>
            <person name="Sharon A."/>
            <person name="Idan Y."/>
            <person name="Oren-Young L."/>
            <person name="Sieber C.M."/>
            <person name="Novak O."/>
            <person name="Pencik A."/>
            <person name="Tarkowska D."/>
            <person name="Hromadova K."/>
            <person name="Freeman S."/>
            <person name="Maymon M."/>
            <person name="Elazar M."/>
            <person name="Youssef S.A."/>
            <person name="El-Shabrawy E.S.M."/>
            <person name="Shalaby A.B.A."/>
            <person name="Houterman P."/>
            <person name="Brock N.L."/>
            <person name="Burkhardt I."/>
            <person name="Tsavkelova E.A."/>
            <person name="Dickschat J.S."/>
            <person name="Galuszka P."/>
            <person name="Gueldener U."/>
            <person name="Tudzynski B."/>
        </authorList>
    </citation>
    <scope>NUCLEOTIDE SEQUENCE [LARGE SCALE GENOMIC DNA]</scope>
    <source>
        <strain evidence="9">MRC7560</strain>
    </source>
</reference>
<dbReference type="Gene3D" id="1.20.1740.10">
    <property type="entry name" value="Amino acid/polyamine transporter I"/>
    <property type="match status" value="1"/>
</dbReference>
<evidence type="ECO:0000256" key="6">
    <source>
        <dbReference type="SAM" id="MobiDB-lite"/>
    </source>
</evidence>
<evidence type="ECO:0000256" key="7">
    <source>
        <dbReference type="SAM" id="Phobius"/>
    </source>
</evidence>
<dbReference type="Proteomes" id="UP000184255">
    <property type="component" value="Unassembled WGS sequence"/>
</dbReference>
<evidence type="ECO:0000256" key="3">
    <source>
        <dbReference type="ARBA" id="ARBA00022692"/>
    </source>
</evidence>
<feature type="transmembrane region" description="Helical" evidence="7">
    <location>
        <begin position="459"/>
        <end position="481"/>
    </location>
</feature>
<evidence type="ECO:0000313" key="9">
    <source>
        <dbReference type="Proteomes" id="UP000184255"/>
    </source>
</evidence>
<dbReference type="EMBL" id="FCQH01000011">
    <property type="protein sequence ID" value="CVL00490.1"/>
    <property type="molecule type" value="Genomic_DNA"/>
</dbReference>
<sequence>MTTALPSTTTPSLTNRNKDVNSPSKDGLHVDGNHNADDLLQDLGYTAQFTRNRSTLQVAFMAFVLASIPYGMATTIYYPLIGGGPVNIIWGWVGVSLIVSCVALSLGEITSVFPTAGGYLNAGVYYQSFMLSPPQWRRIASWICGWFYLVGNITIIVAVNFATSTFIISCINMFSTDEDTTLISGDAYQVFLIYLAVTLICTSISTFGNRWLPILDTVAIFGTFISLFAIVITILVLAKNGRRDAKWVFTHFEASSGWPDGWSFCIGLLHAAYATSATGMITSMCEEVRRPEIQVPRAMVATVFINLLAGVMILVPVCFILPDIQALIALPWAQPIPYIFKSATGSAGVSMALLAPVLLLGVLCGTGCCTVASRVIWAFARDGAVPGAKHWTKISPALHIPLNAMILSTTIQVLLGLIYFGSTAAFSAFSGVGVICLTASYATPITISLLRGREEVSRGCFYFGFFGAVCNVVAIGEHLFLSCDFASNFAYLPFPNSSLVTFGYSPFLYANVSTSDPFHSQLWPSRLCCRRSTFGFLVLVLGP</sequence>
<feature type="transmembrane region" description="Helical" evidence="7">
    <location>
        <begin position="146"/>
        <end position="175"/>
    </location>
</feature>
<evidence type="ECO:0000256" key="5">
    <source>
        <dbReference type="ARBA" id="ARBA00023136"/>
    </source>
</evidence>
<feature type="transmembrane region" description="Helical" evidence="7">
    <location>
        <begin position="87"/>
        <end position="106"/>
    </location>
</feature>
<dbReference type="PANTHER" id="PTHR45649:SF23">
    <property type="entry name" value="TRANSPORTER, PUTATIVE (EUROFUNG)-RELATED"/>
    <property type="match status" value="1"/>
</dbReference>
<comment type="caution">
    <text evidence="8">The sequence shown here is derived from an EMBL/GenBank/DDBJ whole genome shotgun (WGS) entry which is preliminary data.</text>
</comment>
<feature type="transmembrane region" description="Helical" evidence="7">
    <location>
        <begin position="400"/>
        <end position="420"/>
    </location>
</feature>
<keyword evidence="9" id="KW-1185">Reference proteome</keyword>
<evidence type="ECO:0000256" key="4">
    <source>
        <dbReference type="ARBA" id="ARBA00022989"/>
    </source>
</evidence>
<dbReference type="InterPro" id="IPR002293">
    <property type="entry name" value="AA/rel_permease1"/>
</dbReference>
<accession>A0A1L7TPC1</accession>
<feature type="transmembrane region" description="Helical" evidence="7">
    <location>
        <begin position="426"/>
        <end position="447"/>
    </location>
</feature>
<keyword evidence="2" id="KW-0813">Transport</keyword>